<accession>A0A1B0ACI7</accession>
<evidence type="ECO:0000313" key="2">
    <source>
        <dbReference type="Proteomes" id="UP000092445"/>
    </source>
</evidence>
<dbReference type="EnsemblMetazoa" id="GPAI041152-RA">
    <property type="protein sequence ID" value="GPAI041152-PA"/>
    <property type="gene ID" value="GPAI041152"/>
</dbReference>
<sequence length="127" mass="14699">MSTVNFNLGPVIDDRSLKLRCMCAIIRHPFWIASLCNTTQFQCPFLSSYHAFICASFELPLTPNIIANDYTEYRDYSLVDTHWVERWMKSNSMLLNISKSKVMRFGTMDLEDMKIQLGGSELECVDK</sequence>
<dbReference type="AlphaFoldDB" id="A0A1B0ACI7"/>
<dbReference type="Proteomes" id="UP000092445">
    <property type="component" value="Unassembled WGS sequence"/>
</dbReference>
<protein>
    <submittedName>
        <fullName evidence="1">Uncharacterized protein</fullName>
    </submittedName>
</protein>
<proteinExistence type="predicted"/>
<reference evidence="2" key="1">
    <citation type="submission" date="2014-03" db="EMBL/GenBank/DDBJ databases">
        <authorList>
            <person name="Aksoy S."/>
            <person name="Warren W."/>
            <person name="Wilson R.K."/>
        </authorList>
    </citation>
    <scope>NUCLEOTIDE SEQUENCE [LARGE SCALE GENOMIC DNA]</scope>
    <source>
        <strain evidence="2">IAEA</strain>
    </source>
</reference>
<reference evidence="1" key="2">
    <citation type="submission" date="2020-05" db="UniProtKB">
        <authorList>
            <consortium name="EnsemblMetazoa"/>
        </authorList>
    </citation>
    <scope>IDENTIFICATION</scope>
    <source>
        <strain evidence="1">IAEA</strain>
    </source>
</reference>
<keyword evidence="2" id="KW-1185">Reference proteome</keyword>
<dbReference type="VEuPathDB" id="VectorBase:GPAI041152"/>
<evidence type="ECO:0000313" key="1">
    <source>
        <dbReference type="EnsemblMetazoa" id="GPAI041152-PA"/>
    </source>
</evidence>
<name>A0A1B0ACI7_GLOPL</name>
<organism evidence="1 2">
    <name type="scientific">Glossina pallidipes</name>
    <name type="common">Tsetse fly</name>
    <dbReference type="NCBI Taxonomy" id="7398"/>
    <lineage>
        <taxon>Eukaryota</taxon>
        <taxon>Metazoa</taxon>
        <taxon>Ecdysozoa</taxon>
        <taxon>Arthropoda</taxon>
        <taxon>Hexapoda</taxon>
        <taxon>Insecta</taxon>
        <taxon>Pterygota</taxon>
        <taxon>Neoptera</taxon>
        <taxon>Endopterygota</taxon>
        <taxon>Diptera</taxon>
        <taxon>Brachycera</taxon>
        <taxon>Muscomorpha</taxon>
        <taxon>Hippoboscoidea</taxon>
        <taxon>Glossinidae</taxon>
        <taxon>Glossina</taxon>
    </lineage>
</organism>